<evidence type="ECO:0000259" key="8">
    <source>
        <dbReference type="Pfam" id="PF04831"/>
    </source>
</evidence>
<dbReference type="InterPro" id="IPR006916">
    <property type="entry name" value="POPDC1-3"/>
</dbReference>
<gene>
    <name evidence="9" type="ORF">J1605_022470</name>
</gene>
<dbReference type="EMBL" id="JAIQCJ010001565">
    <property type="protein sequence ID" value="KAJ8788725.1"/>
    <property type="molecule type" value="Genomic_DNA"/>
</dbReference>
<evidence type="ECO:0000256" key="4">
    <source>
        <dbReference type="ARBA" id="ARBA00022692"/>
    </source>
</evidence>
<keyword evidence="10" id="KW-1185">Reference proteome</keyword>
<proteinExistence type="predicted"/>
<evidence type="ECO:0000313" key="10">
    <source>
        <dbReference type="Proteomes" id="UP001159641"/>
    </source>
</evidence>
<feature type="compositionally biased region" description="Low complexity" evidence="7">
    <location>
        <begin position="116"/>
        <end position="126"/>
    </location>
</feature>
<organism evidence="9 10">
    <name type="scientific">Eschrichtius robustus</name>
    <name type="common">California gray whale</name>
    <name type="synonym">Eschrichtius gibbosus</name>
    <dbReference type="NCBI Taxonomy" id="9764"/>
    <lineage>
        <taxon>Eukaryota</taxon>
        <taxon>Metazoa</taxon>
        <taxon>Chordata</taxon>
        <taxon>Craniata</taxon>
        <taxon>Vertebrata</taxon>
        <taxon>Euteleostomi</taxon>
        <taxon>Mammalia</taxon>
        <taxon>Eutheria</taxon>
        <taxon>Laurasiatheria</taxon>
        <taxon>Artiodactyla</taxon>
        <taxon>Whippomorpha</taxon>
        <taxon>Cetacea</taxon>
        <taxon>Mysticeti</taxon>
        <taxon>Eschrichtiidae</taxon>
        <taxon>Eschrichtius</taxon>
    </lineage>
</organism>
<comment type="subcellular location">
    <subcellularLocation>
        <location evidence="2">Cell membrane</location>
    </subcellularLocation>
    <subcellularLocation>
        <location evidence="1">Membrane</location>
        <topology evidence="1">Multi-pass membrane protein</topology>
    </subcellularLocation>
</comment>
<evidence type="ECO:0000256" key="6">
    <source>
        <dbReference type="ARBA" id="ARBA00023136"/>
    </source>
</evidence>
<evidence type="ECO:0000256" key="3">
    <source>
        <dbReference type="ARBA" id="ARBA00022475"/>
    </source>
</evidence>
<sequence length="317" mass="35557">MPILVKAAAGAGTRHRPSSLPTRRSAEALASGSRRAFASVSPAPRRCRPKLWPAPPGLRARDEPDPRMSTAATRVWQRQRPRALGPHRVPVPALCCPQALGELGLSPPREAPRAPGPRTHYGSSSPPVGPPGPRRRQRAAGLTGSRALAWRCECEERGELGAWGEQMAGETEIHPRPRFRGFGKRVVGQIRLRDCWLWSKNKHLTCPLHYSTGCTLYIVWATLYRCALDIMIWNSVFLGINILHLSYLLFKKRPVKIEKELKSIYRRLFEPLRVPPDLFKRLTGQFCMIQTLKKGETYAAEDITSVDDRLSILLKGK</sequence>
<feature type="region of interest" description="Disordered" evidence="7">
    <location>
        <begin position="105"/>
        <end position="140"/>
    </location>
</feature>
<name>A0AB34HCQ1_ESCRO</name>
<dbReference type="Proteomes" id="UP001159641">
    <property type="component" value="Unassembled WGS sequence"/>
</dbReference>
<feature type="region of interest" description="Disordered" evidence="7">
    <location>
        <begin position="1"/>
        <end position="90"/>
    </location>
</feature>
<evidence type="ECO:0000256" key="1">
    <source>
        <dbReference type="ARBA" id="ARBA00004141"/>
    </source>
</evidence>
<dbReference type="AlphaFoldDB" id="A0AB34HCQ1"/>
<dbReference type="GO" id="GO:0042391">
    <property type="term" value="P:regulation of membrane potential"/>
    <property type="evidence" value="ECO:0007669"/>
    <property type="project" value="TreeGrafter"/>
</dbReference>
<dbReference type="GO" id="GO:0042383">
    <property type="term" value="C:sarcolemma"/>
    <property type="evidence" value="ECO:0007669"/>
    <property type="project" value="TreeGrafter"/>
</dbReference>
<dbReference type="GO" id="GO:0007519">
    <property type="term" value="P:skeletal muscle tissue development"/>
    <property type="evidence" value="ECO:0007669"/>
    <property type="project" value="TreeGrafter"/>
</dbReference>
<evidence type="ECO:0000256" key="5">
    <source>
        <dbReference type="ARBA" id="ARBA00022989"/>
    </source>
</evidence>
<dbReference type="GO" id="GO:0051146">
    <property type="term" value="P:striated muscle cell differentiation"/>
    <property type="evidence" value="ECO:0007669"/>
    <property type="project" value="TreeGrafter"/>
</dbReference>
<dbReference type="GO" id="GO:0007507">
    <property type="term" value="P:heart development"/>
    <property type="evidence" value="ECO:0007669"/>
    <property type="project" value="TreeGrafter"/>
</dbReference>
<evidence type="ECO:0000256" key="2">
    <source>
        <dbReference type="ARBA" id="ARBA00004236"/>
    </source>
</evidence>
<dbReference type="GO" id="GO:0030552">
    <property type="term" value="F:cAMP binding"/>
    <property type="evidence" value="ECO:0007669"/>
    <property type="project" value="TreeGrafter"/>
</dbReference>
<feature type="domain" description="POPDC1-3" evidence="8">
    <location>
        <begin position="210"/>
        <end position="290"/>
    </location>
</feature>
<protein>
    <recommendedName>
        <fullName evidence="8">POPDC1-3 domain-containing protein</fullName>
    </recommendedName>
</protein>
<dbReference type="PANTHER" id="PTHR12101:SF17">
    <property type="entry name" value="BLOOD VESSEL EPICARDIAL SUBSTANCE"/>
    <property type="match status" value="1"/>
</dbReference>
<keyword evidence="6" id="KW-0472">Membrane</keyword>
<evidence type="ECO:0000256" key="7">
    <source>
        <dbReference type="SAM" id="MobiDB-lite"/>
    </source>
</evidence>
<evidence type="ECO:0000313" key="9">
    <source>
        <dbReference type="EMBL" id="KAJ8788725.1"/>
    </source>
</evidence>
<reference evidence="9 10" key="1">
    <citation type="submission" date="2022-11" db="EMBL/GenBank/DDBJ databases">
        <title>Whole genome sequence of Eschrichtius robustus ER-17-0199.</title>
        <authorList>
            <person name="Bruniche-Olsen A."/>
            <person name="Black A.N."/>
            <person name="Fields C.J."/>
            <person name="Walden K."/>
            <person name="Dewoody J.A."/>
        </authorList>
    </citation>
    <scope>NUCLEOTIDE SEQUENCE [LARGE SCALE GENOMIC DNA]</scope>
    <source>
        <strain evidence="9">ER-17-0199</strain>
        <tissue evidence="9">Blubber</tissue>
    </source>
</reference>
<keyword evidence="5" id="KW-1133">Transmembrane helix</keyword>
<accession>A0AB34HCQ1</accession>
<comment type="caution">
    <text evidence="9">The sequence shown here is derived from an EMBL/GenBank/DDBJ whole genome shotgun (WGS) entry which is preliminary data.</text>
</comment>
<dbReference type="InterPro" id="IPR055272">
    <property type="entry name" value="POPDC1-3_dom"/>
</dbReference>
<keyword evidence="3" id="KW-1003">Cell membrane</keyword>
<dbReference type="Pfam" id="PF04831">
    <property type="entry name" value="POPDC1-3"/>
    <property type="match status" value="1"/>
</dbReference>
<dbReference type="PANTHER" id="PTHR12101">
    <property type="entry name" value="POPEYE DOMAIN CONTAINING PROTEIN"/>
    <property type="match status" value="1"/>
</dbReference>
<keyword evidence="4" id="KW-0812">Transmembrane</keyword>